<evidence type="ECO:0000259" key="9">
    <source>
        <dbReference type="PROSITE" id="PS50893"/>
    </source>
</evidence>
<evidence type="ECO:0000256" key="1">
    <source>
        <dbReference type="ARBA" id="ARBA00004141"/>
    </source>
</evidence>
<evidence type="ECO:0000256" key="6">
    <source>
        <dbReference type="ARBA" id="ARBA00022989"/>
    </source>
</evidence>
<feature type="transmembrane region" description="Helical" evidence="8">
    <location>
        <begin position="286"/>
        <end position="304"/>
    </location>
</feature>
<dbReference type="PROSITE" id="PS00211">
    <property type="entry name" value="ABC_TRANSPORTER_1"/>
    <property type="match status" value="1"/>
</dbReference>
<evidence type="ECO:0000256" key="8">
    <source>
        <dbReference type="SAM" id="Phobius"/>
    </source>
</evidence>
<dbReference type="Proteomes" id="UP001057580">
    <property type="component" value="Chromosome"/>
</dbReference>
<organism evidence="11 12">
    <name type="scientific">Salinirubellus salinus</name>
    <dbReference type="NCBI Taxonomy" id="1364945"/>
    <lineage>
        <taxon>Archaea</taxon>
        <taxon>Methanobacteriati</taxon>
        <taxon>Methanobacteriota</taxon>
        <taxon>Stenosarchaea group</taxon>
        <taxon>Halobacteria</taxon>
        <taxon>Halobacteriales</taxon>
        <taxon>Natronomonadaceae</taxon>
        <taxon>Salinirubellus</taxon>
    </lineage>
</organism>
<feature type="transmembrane region" description="Helical" evidence="8">
    <location>
        <begin position="198"/>
        <end position="216"/>
    </location>
</feature>
<feature type="transmembrane region" description="Helical" evidence="8">
    <location>
        <begin position="172"/>
        <end position="192"/>
    </location>
</feature>
<dbReference type="FunFam" id="3.40.50.300:FF:000287">
    <property type="entry name" value="Multidrug ABC transporter ATP-binding protein"/>
    <property type="match status" value="1"/>
</dbReference>
<evidence type="ECO:0000256" key="3">
    <source>
        <dbReference type="ARBA" id="ARBA00022692"/>
    </source>
</evidence>
<evidence type="ECO:0000256" key="2">
    <source>
        <dbReference type="ARBA" id="ARBA00022448"/>
    </source>
</evidence>
<dbReference type="PROSITE" id="PS50893">
    <property type="entry name" value="ABC_TRANSPORTER_2"/>
    <property type="match status" value="1"/>
</dbReference>
<dbReference type="Gene3D" id="1.20.1560.10">
    <property type="entry name" value="ABC transporter type 1, transmembrane domain"/>
    <property type="match status" value="1"/>
</dbReference>
<keyword evidence="2" id="KW-0813">Transport</keyword>
<keyword evidence="3 8" id="KW-0812">Transmembrane</keyword>
<dbReference type="CDD" id="cd18565">
    <property type="entry name" value="ABC_6TM_exporter_like"/>
    <property type="match status" value="1"/>
</dbReference>
<sequence length="632" mass="68401">MSHPPTRASESHSTDGLGDLDRDPMVELFATYGRPHLPLFVVGTLASLVSRTVGLVPPLVLGVTIDALLTGNATYRLPLVPAAWLPTTELGQFQLSAGLILASFVLAVVFTWTQGVSMALFSNRVQHAVRVSAYTAMQRLDMAFFDDKQTGQVMSILNNDVRNLRSFLDSTVGGAIQLVVTILGIAGVLFWLNAQLAVVTLVAVPLLAGFTVWFAREIRTRYRALREAVGELNTRLENNLSGIEVIKAAATEPYEEARVAEASEDYLERSLSVVRLDYFYNPTMDLLAGLSFAATFAVGGYWLLVGAPPFFSGTLLVGEFVTFLFLTQRFVDPLAGIGRIVNSYENARASGERVFGLAHRPVSVAERAAPVALDPVEGHLAFEDVTFGYRPEEPVVRGVSFEATPGETVALVGPTGAGKSTLAKLVLRLYDTDTGAVRVDGVDVRDASLADLRRAVGYVSQDVYLFDGTVRENLVYGAFDVTEDEMLAAARDAEVDSFARDLPDGYDTRIGERGVKLSGGQRQRISIARAMLQDPRILVLDEATSAVDTETERAIQRALARLSEGRTTLVVAHRLSTVRDADTILVLEDGRVTERGSHDDLLAEGGKYAALWAVQADAAVDFDALLADGRGE</sequence>
<keyword evidence="6 8" id="KW-1133">Transmembrane helix</keyword>
<dbReference type="InterPro" id="IPR027417">
    <property type="entry name" value="P-loop_NTPase"/>
</dbReference>
<accession>A0A9E7R0V8</accession>
<feature type="transmembrane region" description="Helical" evidence="8">
    <location>
        <begin position="55"/>
        <end position="75"/>
    </location>
</feature>
<dbReference type="InterPro" id="IPR039421">
    <property type="entry name" value="Type_1_exporter"/>
</dbReference>
<gene>
    <name evidence="11" type="ORF">N0B31_15985</name>
</gene>
<dbReference type="SUPFAM" id="SSF90123">
    <property type="entry name" value="ABC transporter transmembrane region"/>
    <property type="match status" value="1"/>
</dbReference>
<dbReference type="Gene3D" id="3.40.50.300">
    <property type="entry name" value="P-loop containing nucleotide triphosphate hydrolases"/>
    <property type="match status" value="1"/>
</dbReference>
<evidence type="ECO:0000256" key="7">
    <source>
        <dbReference type="ARBA" id="ARBA00023136"/>
    </source>
</evidence>
<evidence type="ECO:0000313" key="12">
    <source>
        <dbReference type="Proteomes" id="UP001057580"/>
    </source>
</evidence>
<dbReference type="GO" id="GO:0016887">
    <property type="term" value="F:ATP hydrolysis activity"/>
    <property type="evidence" value="ECO:0007669"/>
    <property type="project" value="InterPro"/>
</dbReference>
<dbReference type="AlphaFoldDB" id="A0A9E7R0V8"/>
<keyword evidence="12" id="KW-1185">Reference proteome</keyword>
<dbReference type="KEGG" id="ssai:N0B31_15985"/>
<dbReference type="PANTHER" id="PTHR24221:SF654">
    <property type="entry name" value="ATP-BINDING CASSETTE SUB-FAMILY B MEMBER 6"/>
    <property type="match status" value="1"/>
</dbReference>
<feature type="transmembrane region" description="Helical" evidence="8">
    <location>
        <begin position="95"/>
        <end position="121"/>
    </location>
</feature>
<dbReference type="InterPro" id="IPR036640">
    <property type="entry name" value="ABC1_TM_sf"/>
</dbReference>
<keyword evidence="4" id="KW-0547">Nucleotide-binding</keyword>
<dbReference type="GO" id="GO:0005524">
    <property type="term" value="F:ATP binding"/>
    <property type="evidence" value="ECO:0007669"/>
    <property type="project" value="UniProtKB-KW"/>
</dbReference>
<protein>
    <submittedName>
        <fullName evidence="11">ABC transporter ATP-binding protein/permease</fullName>
    </submittedName>
</protein>
<evidence type="ECO:0000256" key="5">
    <source>
        <dbReference type="ARBA" id="ARBA00022840"/>
    </source>
</evidence>
<dbReference type="PROSITE" id="PS50929">
    <property type="entry name" value="ABC_TM1F"/>
    <property type="match status" value="1"/>
</dbReference>
<dbReference type="InterPro" id="IPR011527">
    <property type="entry name" value="ABC1_TM_dom"/>
</dbReference>
<evidence type="ECO:0000259" key="10">
    <source>
        <dbReference type="PROSITE" id="PS50929"/>
    </source>
</evidence>
<dbReference type="InterPro" id="IPR003439">
    <property type="entry name" value="ABC_transporter-like_ATP-bd"/>
</dbReference>
<proteinExistence type="predicted"/>
<dbReference type="EMBL" id="CP104003">
    <property type="protein sequence ID" value="UWM53630.1"/>
    <property type="molecule type" value="Genomic_DNA"/>
</dbReference>
<dbReference type="SMART" id="SM00382">
    <property type="entry name" value="AAA"/>
    <property type="match status" value="1"/>
</dbReference>
<dbReference type="SUPFAM" id="SSF52540">
    <property type="entry name" value="P-loop containing nucleoside triphosphate hydrolases"/>
    <property type="match status" value="1"/>
</dbReference>
<dbReference type="GO" id="GO:0016020">
    <property type="term" value="C:membrane"/>
    <property type="evidence" value="ECO:0007669"/>
    <property type="project" value="UniProtKB-SubCell"/>
</dbReference>
<feature type="domain" description="ABC transmembrane type-1" evidence="10">
    <location>
        <begin position="41"/>
        <end position="346"/>
    </location>
</feature>
<dbReference type="InterPro" id="IPR017871">
    <property type="entry name" value="ABC_transporter-like_CS"/>
</dbReference>
<evidence type="ECO:0000313" key="11">
    <source>
        <dbReference type="EMBL" id="UWM53630.1"/>
    </source>
</evidence>
<evidence type="ECO:0000256" key="4">
    <source>
        <dbReference type="ARBA" id="ARBA00022741"/>
    </source>
</evidence>
<dbReference type="Pfam" id="PF00005">
    <property type="entry name" value="ABC_tran"/>
    <property type="match status" value="1"/>
</dbReference>
<keyword evidence="5 11" id="KW-0067">ATP-binding</keyword>
<dbReference type="Pfam" id="PF00664">
    <property type="entry name" value="ABC_membrane"/>
    <property type="match status" value="1"/>
</dbReference>
<dbReference type="InterPro" id="IPR003593">
    <property type="entry name" value="AAA+_ATPase"/>
</dbReference>
<comment type="subcellular location">
    <subcellularLocation>
        <location evidence="1">Membrane</location>
        <topology evidence="1">Multi-pass membrane protein</topology>
    </subcellularLocation>
</comment>
<feature type="domain" description="ABC transporter" evidence="9">
    <location>
        <begin position="380"/>
        <end position="614"/>
    </location>
</feature>
<dbReference type="GO" id="GO:0140359">
    <property type="term" value="F:ABC-type transporter activity"/>
    <property type="evidence" value="ECO:0007669"/>
    <property type="project" value="InterPro"/>
</dbReference>
<name>A0A9E7R0V8_9EURY</name>
<dbReference type="PANTHER" id="PTHR24221">
    <property type="entry name" value="ATP-BINDING CASSETTE SUB-FAMILY B"/>
    <property type="match status" value="1"/>
</dbReference>
<reference evidence="11" key="1">
    <citation type="submission" date="2022-09" db="EMBL/GenBank/DDBJ databases">
        <title>Diverse halophilic archaea isolated from saline environments.</title>
        <authorList>
            <person name="Cui H.-L."/>
        </authorList>
    </citation>
    <scope>NUCLEOTIDE SEQUENCE</scope>
    <source>
        <strain evidence="11">ZS-35-S2</strain>
    </source>
</reference>
<keyword evidence="7 8" id="KW-0472">Membrane</keyword>